<evidence type="ECO:0000256" key="2">
    <source>
        <dbReference type="ARBA" id="ARBA00022676"/>
    </source>
</evidence>
<feature type="transmembrane region" description="Helical" evidence="7">
    <location>
        <begin position="671"/>
        <end position="690"/>
    </location>
</feature>
<dbReference type="InterPro" id="IPR050321">
    <property type="entry name" value="Glycosyltr_2/OpgH_subfam"/>
</dbReference>
<organism evidence="9 10">
    <name type="scientific">Tessaracoccus lacteus</name>
    <dbReference type="NCBI Taxonomy" id="3041766"/>
    <lineage>
        <taxon>Bacteria</taxon>
        <taxon>Bacillati</taxon>
        <taxon>Actinomycetota</taxon>
        <taxon>Actinomycetes</taxon>
        <taxon>Propionibacteriales</taxon>
        <taxon>Propionibacteriaceae</taxon>
        <taxon>Tessaracoccus</taxon>
    </lineage>
</organism>
<comment type="subcellular location">
    <subcellularLocation>
        <location evidence="1">Membrane</location>
        <topology evidence="1">Multi-pass membrane protein</topology>
    </subcellularLocation>
</comment>
<keyword evidence="4 7" id="KW-0812">Transmembrane</keyword>
<keyword evidence="5 7" id="KW-1133">Transmembrane helix</keyword>
<keyword evidence="6 7" id="KW-0472">Membrane</keyword>
<evidence type="ECO:0000313" key="9">
    <source>
        <dbReference type="EMBL" id="WGT47379.1"/>
    </source>
</evidence>
<dbReference type="PANTHER" id="PTHR43867:SF2">
    <property type="entry name" value="CELLULOSE SYNTHASE CATALYTIC SUBUNIT A [UDP-FORMING]"/>
    <property type="match status" value="1"/>
</dbReference>
<dbReference type="Gene3D" id="3.90.550.10">
    <property type="entry name" value="Spore Coat Polysaccharide Biosynthesis Protein SpsA, Chain A"/>
    <property type="match status" value="1"/>
</dbReference>
<reference evidence="9 10" key="1">
    <citation type="journal article" date="2008" name="Int. J. Syst. Evol. Microbiol.">
        <title>Tessaracoccus flavescens sp. nov., isolated from marine sediment.</title>
        <authorList>
            <person name="Lee D.W."/>
            <person name="Lee S.D."/>
        </authorList>
    </citation>
    <scope>NUCLEOTIDE SEQUENCE [LARGE SCALE GENOMIC DNA]</scope>
    <source>
        <strain evidence="9 10">T21</strain>
    </source>
</reference>
<evidence type="ECO:0000256" key="1">
    <source>
        <dbReference type="ARBA" id="ARBA00004141"/>
    </source>
</evidence>
<keyword evidence="2" id="KW-0328">Glycosyltransferase</keyword>
<feature type="domain" description="Glycosyltransferase 2-like" evidence="8">
    <location>
        <begin position="355"/>
        <end position="577"/>
    </location>
</feature>
<dbReference type="Proteomes" id="UP001244136">
    <property type="component" value="Chromosome"/>
</dbReference>
<protein>
    <submittedName>
        <fullName evidence="9">Glycosyltransferase family 2 protein</fullName>
    </submittedName>
</protein>
<evidence type="ECO:0000259" key="8">
    <source>
        <dbReference type="Pfam" id="PF13632"/>
    </source>
</evidence>
<dbReference type="RefSeq" id="WP_281145111.1">
    <property type="nucleotide sequence ID" value="NZ_CP123967.1"/>
</dbReference>
<dbReference type="SUPFAM" id="SSF53448">
    <property type="entry name" value="Nucleotide-diphospho-sugar transferases"/>
    <property type="match status" value="1"/>
</dbReference>
<evidence type="ECO:0000256" key="7">
    <source>
        <dbReference type="SAM" id="Phobius"/>
    </source>
</evidence>
<gene>
    <name evidence="9" type="ORF">QH948_00915</name>
</gene>
<proteinExistence type="predicted"/>
<feature type="transmembrane region" description="Helical" evidence="7">
    <location>
        <begin position="641"/>
        <end position="659"/>
    </location>
</feature>
<dbReference type="InterPro" id="IPR029044">
    <property type="entry name" value="Nucleotide-diphossugar_trans"/>
</dbReference>
<feature type="transmembrane region" description="Helical" evidence="7">
    <location>
        <begin position="594"/>
        <end position="613"/>
    </location>
</feature>
<dbReference type="EMBL" id="CP123967">
    <property type="protein sequence ID" value="WGT47379.1"/>
    <property type="molecule type" value="Genomic_DNA"/>
</dbReference>
<feature type="transmembrane region" description="Helical" evidence="7">
    <location>
        <begin position="535"/>
        <end position="558"/>
    </location>
</feature>
<evidence type="ECO:0000313" key="10">
    <source>
        <dbReference type="Proteomes" id="UP001244136"/>
    </source>
</evidence>
<sequence>MGRTPRRQWGAERFTAPMAIMHDRPSSREILLNRIAIIVTIFAWLMYSVTTVVREFVEGRANTLRFILESASYLVVVTALTFSALMYLLARQGALYRFRDHVRVPRGALDRHFEDYDKGITVLIPSYREEPDVVAKTVWSAALQEFPTKRVVLLIDDPPTPDNDENAELLRRARELPAVVMEALEEPRRRVAETLDRLRDDLANAGGATPTHAATVSEAYHFAADWLEARAAAHPLVDHTDAFYADRVLIGLAGDLRLTTIALDGAVEAGESPDADRLLQLQNRLVWIFTAEIASFERKQYVSLSHEANKAMNLNSYIALMGHDWLYQPTGDGVALIPCEHGEEPDLRVPDTEYLLTLDADSMLLRDYCVRLVALLEEPGNERVAVTQTPYSSYRGAPSRIERIAGATTDIQHILHQGMTYYGATFWVGANAVIRKQALLDIAEYQSVGGYDIATYIQDRTVIEDTESSIDLGTKGWTLVNYPERLSYSATPPDFGSLIVQRRRWANGGLLILPKLARQLRERRFRRDRILHREVMLRVNYMASIAWASFGLVFLLGYPYDSRLLSPWVILAAAPYFICQASDLRYSGHRASDIFRIYGFNLVLLAVNLAGVVKSVQQALTNEKIPFARTPKVRNRTASPGLYILVPYLIVGFSVFTLVRDIFAQNWGNAIFAGFNGALCLWAIIAYIGVRNSVVDVVVGAVDWLFVPKRRKKLAPVPVGPREGAAVDWRGILYHGDRRLGRDVARKNDIRRRVSPR</sequence>
<name>A0ABY8PXZ8_9ACTN</name>
<dbReference type="InterPro" id="IPR001173">
    <property type="entry name" value="Glyco_trans_2-like"/>
</dbReference>
<feature type="transmembrane region" description="Helical" evidence="7">
    <location>
        <begin position="70"/>
        <end position="90"/>
    </location>
</feature>
<evidence type="ECO:0000256" key="6">
    <source>
        <dbReference type="ARBA" id="ARBA00023136"/>
    </source>
</evidence>
<keyword evidence="10" id="KW-1185">Reference proteome</keyword>
<evidence type="ECO:0000256" key="3">
    <source>
        <dbReference type="ARBA" id="ARBA00022679"/>
    </source>
</evidence>
<feature type="transmembrane region" description="Helical" evidence="7">
    <location>
        <begin position="31"/>
        <end position="50"/>
    </location>
</feature>
<keyword evidence="3" id="KW-0808">Transferase</keyword>
<evidence type="ECO:0000256" key="5">
    <source>
        <dbReference type="ARBA" id="ARBA00022989"/>
    </source>
</evidence>
<dbReference type="PANTHER" id="PTHR43867">
    <property type="entry name" value="CELLULOSE SYNTHASE CATALYTIC SUBUNIT A [UDP-FORMING]"/>
    <property type="match status" value="1"/>
</dbReference>
<dbReference type="Pfam" id="PF13632">
    <property type="entry name" value="Glyco_trans_2_3"/>
    <property type="match status" value="1"/>
</dbReference>
<evidence type="ECO:0000256" key="4">
    <source>
        <dbReference type="ARBA" id="ARBA00022692"/>
    </source>
</evidence>
<accession>A0ABY8PXZ8</accession>